<evidence type="ECO:0000256" key="1">
    <source>
        <dbReference type="SAM" id="Coils"/>
    </source>
</evidence>
<dbReference type="EMBL" id="UZAU01000327">
    <property type="status" value="NOT_ANNOTATED_CDS"/>
    <property type="molecule type" value="Genomic_DNA"/>
</dbReference>
<dbReference type="EnsemblPlants" id="evm.model.03.1663">
    <property type="protein sequence ID" value="cds.evm.model.03.1663"/>
    <property type="gene ID" value="evm.TU.03.1663"/>
</dbReference>
<evidence type="ECO:0000313" key="3">
    <source>
        <dbReference type="Proteomes" id="UP000596661"/>
    </source>
</evidence>
<reference evidence="2" key="2">
    <citation type="submission" date="2021-03" db="UniProtKB">
        <authorList>
            <consortium name="EnsemblPlants"/>
        </authorList>
    </citation>
    <scope>IDENTIFICATION</scope>
</reference>
<proteinExistence type="predicted"/>
<keyword evidence="3" id="KW-1185">Reference proteome</keyword>
<reference evidence="2" key="1">
    <citation type="submission" date="2018-11" db="EMBL/GenBank/DDBJ databases">
        <authorList>
            <person name="Grassa J C."/>
        </authorList>
    </citation>
    <scope>NUCLEOTIDE SEQUENCE [LARGE SCALE GENOMIC DNA]</scope>
</reference>
<protein>
    <submittedName>
        <fullName evidence="2">Uncharacterized protein</fullName>
    </submittedName>
</protein>
<keyword evidence="1" id="KW-0175">Coiled coil</keyword>
<organism evidence="2 3">
    <name type="scientific">Cannabis sativa</name>
    <name type="common">Hemp</name>
    <name type="synonym">Marijuana</name>
    <dbReference type="NCBI Taxonomy" id="3483"/>
    <lineage>
        <taxon>Eukaryota</taxon>
        <taxon>Viridiplantae</taxon>
        <taxon>Streptophyta</taxon>
        <taxon>Embryophyta</taxon>
        <taxon>Tracheophyta</taxon>
        <taxon>Spermatophyta</taxon>
        <taxon>Magnoliopsida</taxon>
        <taxon>eudicotyledons</taxon>
        <taxon>Gunneridae</taxon>
        <taxon>Pentapetalae</taxon>
        <taxon>rosids</taxon>
        <taxon>fabids</taxon>
        <taxon>Rosales</taxon>
        <taxon>Cannabaceae</taxon>
        <taxon>Cannabis</taxon>
    </lineage>
</organism>
<evidence type="ECO:0000313" key="2">
    <source>
        <dbReference type="EnsemblPlants" id="cds.evm.model.03.1663"/>
    </source>
</evidence>
<accession>A0A803P674</accession>
<name>A0A803P674_CANSA</name>
<feature type="coiled-coil region" evidence="1">
    <location>
        <begin position="431"/>
        <end position="493"/>
    </location>
</feature>
<sequence length="582" mass="66714">MDNIYHQAFGMLWLSKACFRLYRQHVALCRWFAKHLFVDEACATKAREYTEAPPPVITTSSPEKSVTLDINSDIDSLMDHTNTIIERLDRLEHLERTSIEELSLRPSFGVNVCFSIPYFYSNLALSPDLSRGPCGDGSASSTKMLLCEVLCCCRSGSIPIRSTKLEVRQSFYQSLPVKEIQVGELVTTKTLREADLLTPHQSIESLTVKDPFKDLHYGDPAKVKEAIAVVTAEVTLRMSRLTWHESPLTFEMDLVYKFLGTIAKWSDEIRETVRSGQGKRKVVQPFNVGAGSRHLQPKAMRVFLRLQPYKLLFVKLPRDKTSLPPLPPSNVILPIHPSSLSEEEHAHMEVAEKFFMERFNMEYDVMKKASNVLSTRQSADFPNVARWNEPLPPIFDHQVVAKRLRSRVDAKRERDRVELYKELHTQENSCIPILEEKVVEAEKTVKELELKLYTASQEYNHQTEMLNDKIVVVVNLEKKVKHHQELQHQAERNLLTILRKRLRKMLTKPRKMLINKGVLNMWEGDERENLLQQLLEFDAAEKVDDEAIEEDSEIVLLDDANLEESSLPALENAPASEASANI</sequence>
<dbReference type="AlphaFoldDB" id="A0A803P674"/>
<dbReference type="Proteomes" id="UP000596661">
    <property type="component" value="Chromosome 3"/>
</dbReference>
<dbReference type="Gramene" id="evm.model.03.1663">
    <property type="protein sequence ID" value="cds.evm.model.03.1663"/>
    <property type="gene ID" value="evm.TU.03.1663"/>
</dbReference>